<dbReference type="RefSeq" id="WP_182299355.1">
    <property type="nucleotide sequence ID" value="NZ_CP041969.1"/>
</dbReference>
<evidence type="ECO:0000313" key="3">
    <source>
        <dbReference type="Proteomes" id="UP000515679"/>
    </source>
</evidence>
<gene>
    <name evidence="2" type="ORF">FPL14_19480</name>
</gene>
<name>A0A7G5C1N8_9BACL</name>
<dbReference type="KEGG" id="cchl:FPL14_19480"/>
<dbReference type="Proteomes" id="UP000515679">
    <property type="component" value="Chromosome"/>
</dbReference>
<keyword evidence="1" id="KW-1133">Transmembrane helix</keyword>
<reference evidence="2 3" key="1">
    <citation type="submission" date="2019-07" db="EMBL/GenBank/DDBJ databases">
        <authorList>
            <person name="Kim J.K."/>
            <person name="Cheong H.-M."/>
            <person name="Choi Y."/>
            <person name="Hwang K.J."/>
            <person name="Lee S."/>
            <person name="Choi C."/>
        </authorList>
    </citation>
    <scope>NUCLEOTIDE SEQUENCE [LARGE SCALE GENOMIC DNA]</scope>
    <source>
        <strain evidence="2 3">KS 22</strain>
    </source>
</reference>
<dbReference type="EMBL" id="CP041969">
    <property type="protein sequence ID" value="QMV43122.1"/>
    <property type="molecule type" value="Genomic_DNA"/>
</dbReference>
<dbReference type="AlphaFoldDB" id="A0A7G5C1N8"/>
<feature type="transmembrane region" description="Helical" evidence="1">
    <location>
        <begin position="32"/>
        <end position="52"/>
    </location>
</feature>
<evidence type="ECO:0000256" key="1">
    <source>
        <dbReference type="SAM" id="Phobius"/>
    </source>
</evidence>
<keyword evidence="3" id="KW-1185">Reference proteome</keyword>
<proteinExistence type="predicted"/>
<evidence type="ECO:0000313" key="2">
    <source>
        <dbReference type="EMBL" id="QMV43122.1"/>
    </source>
</evidence>
<accession>A0A7G5C1N8</accession>
<sequence>MLGAIVVIAAAAIVGSIELPSLFRKRWGKEIFLYVLMLAVGTTYSIFAVRLARVPSPVGIIAMALEPVERWMNSLF</sequence>
<keyword evidence="1" id="KW-0812">Transmembrane</keyword>
<organism evidence="2 3">
    <name type="scientific">Cohnella cholangitidis</name>
    <dbReference type="NCBI Taxonomy" id="2598458"/>
    <lineage>
        <taxon>Bacteria</taxon>
        <taxon>Bacillati</taxon>
        <taxon>Bacillota</taxon>
        <taxon>Bacilli</taxon>
        <taxon>Bacillales</taxon>
        <taxon>Paenibacillaceae</taxon>
        <taxon>Cohnella</taxon>
    </lineage>
</organism>
<keyword evidence="1" id="KW-0472">Membrane</keyword>
<protein>
    <submittedName>
        <fullName evidence="2">Uncharacterized protein</fullName>
    </submittedName>
</protein>